<dbReference type="Proteomes" id="UP000627205">
    <property type="component" value="Unassembled WGS sequence"/>
</dbReference>
<keyword evidence="5" id="KW-1185">Reference proteome</keyword>
<proteinExistence type="inferred from homology"/>
<evidence type="ECO:0000256" key="3">
    <source>
        <dbReference type="SAM" id="SignalP"/>
    </source>
</evidence>
<accession>A0A8J3AY38</accession>
<dbReference type="AlphaFoldDB" id="A0A8J3AY38"/>
<dbReference type="RefSeq" id="WP_188422781.1">
    <property type="nucleotide sequence ID" value="NZ_BMDP01000005.1"/>
</dbReference>
<gene>
    <name evidence="4" type="primary">czcC</name>
    <name evidence="4" type="ORF">GCM10011430_28330</name>
</gene>
<keyword evidence="2" id="KW-0175">Coiled coil</keyword>
<dbReference type="EMBL" id="BMDP01000005">
    <property type="protein sequence ID" value="GGI55659.1"/>
    <property type="molecule type" value="Genomic_DNA"/>
</dbReference>
<reference evidence="4" key="1">
    <citation type="journal article" date="2014" name="Int. J. Syst. Evol. Microbiol.">
        <title>Complete genome sequence of Corynebacterium casei LMG S-19264T (=DSM 44701T), isolated from a smear-ripened cheese.</title>
        <authorList>
            <consortium name="US DOE Joint Genome Institute (JGI-PGF)"/>
            <person name="Walter F."/>
            <person name="Albersmeier A."/>
            <person name="Kalinowski J."/>
            <person name="Ruckert C."/>
        </authorList>
    </citation>
    <scope>NUCLEOTIDE SEQUENCE</scope>
    <source>
        <strain evidence="4">CCM 7664</strain>
    </source>
</reference>
<keyword evidence="3" id="KW-0732">Signal</keyword>
<dbReference type="GO" id="GO:0015562">
    <property type="term" value="F:efflux transmembrane transporter activity"/>
    <property type="evidence" value="ECO:0007669"/>
    <property type="project" value="InterPro"/>
</dbReference>
<comment type="similarity">
    <text evidence="1">Belongs to the outer membrane factor (OMF) (TC 1.B.17) family.</text>
</comment>
<dbReference type="InterPro" id="IPR003423">
    <property type="entry name" value="OMP_efflux"/>
</dbReference>
<evidence type="ECO:0000313" key="4">
    <source>
        <dbReference type="EMBL" id="GGI55659.1"/>
    </source>
</evidence>
<evidence type="ECO:0000256" key="1">
    <source>
        <dbReference type="ARBA" id="ARBA00007613"/>
    </source>
</evidence>
<feature type="coiled-coil region" evidence="2">
    <location>
        <begin position="327"/>
        <end position="354"/>
    </location>
</feature>
<reference evidence="4" key="2">
    <citation type="submission" date="2020-09" db="EMBL/GenBank/DDBJ databases">
        <authorList>
            <person name="Sun Q."/>
            <person name="Sedlacek I."/>
        </authorList>
    </citation>
    <scope>NUCLEOTIDE SEQUENCE</scope>
    <source>
        <strain evidence="4">CCM 7664</strain>
    </source>
</reference>
<dbReference type="PANTHER" id="PTHR30203">
    <property type="entry name" value="OUTER MEMBRANE CATION EFFLUX PROTEIN"/>
    <property type="match status" value="1"/>
</dbReference>
<dbReference type="InterPro" id="IPR010131">
    <property type="entry name" value="MdtP/NodT-like"/>
</dbReference>
<feature type="signal peptide" evidence="3">
    <location>
        <begin position="1"/>
        <end position="21"/>
    </location>
</feature>
<evidence type="ECO:0000256" key="2">
    <source>
        <dbReference type="SAM" id="Coils"/>
    </source>
</evidence>
<sequence>MTSKSYWLICAVPFVMQIAFAEPPQNIQSRSEQKTFYLHQDDGALTLQQAIDRALQNNPEISIALHEVEANAGLKRQASAIPNPELGYLLEDLHKETRTTTVQLSQPIELGGKRAARMEAAQRGADIADEALRAKRIEIRTEVVGAFYTVLAMQERYRIAQSSLELAERARNIAAKRVAAGKVSPLDETKARVARSAAQVELSQANSDLINARFRLAALLGIGEPDFDTVRGEVDDLPALPAWSTVQAQVGQSPEVIRARLEFERRRALVAVERSKRVGDLTLTIGNKRDETLGRDQTVIGLSIPLPLFDRNQGSLHEALSRSYAANDELTAVRVRAENEIRREYQRLKTAHEEATLYRSEILPDATTAYQAATKGFEYGKFDFIDVLDAQRTLFQAESQYLRSLSEAHIAAAEIERLTGAAGTTK</sequence>
<organism evidence="4 5">
    <name type="scientific">Oxalicibacterium solurbis</name>
    <dbReference type="NCBI Taxonomy" id="69280"/>
    <lineage>
        <taxon>Bacteria</taxon>
        <taxon>Pseudomonadati</taxon>
        <taxon>Pseudomonadota</taxon>
        <taxon>Betaproteobacteria</taxon>
        <taxon>Burkholderiales</taxon>
        <taxon>Oxalobacteraceae</taxon>
        <taxon>Oxalicibacterium</taxon>
    </lineage>
</organism>
<protein>
    <submittedName>
        <fullName evidence="4">Outer membrane protein CzcC</fullName>
    </submittedName>
</protein>
<dbReference type="SUPFAM" id="SSF56954">
    <property type="entry name" value="Outer membrane efflux proteins (OEP)"/>
    <property type="match status" value="1"/>
</dbReference>
<dbReference type="Pfam" id="PF02321">
    <property type="entry name" value="OEP"/>
    <property type="match status" value="2"/>
</dbReference>
<dbReference type="Gene3D" id="1.20.1600.10">
    <property type="entry name" value="Outer membrane efflux proteins (OEP)"/>
    <property type="match status" value="1"/>
</dbReference>
<evidence type="ECO:0000313" key="5">
    <source>
        <dbReference type="Proteomes" id="UP000627205"/>
    </source>
</evidence>
<dbReference type="PANTHER" id="PTHR30203:SF24">
    <property type="entry name" value="BLR4935 PROTEIN"/>
    <property type="match status" value="1"/>
</dbReference>
<feature type="chain" id="PRO_5035150390" evidence="3">
    <location>
        <begin position="22"/>
        <end position="426"/>
    </location>
</feature>
<name>A0A8J3AY38_9BURK</name>
<comment type="caution">
    <text evidence="4">The sequence shown here is derived from an EMBL/GenBank/DDBJ whole genome shotgun (WGS) entry which is preliminary data.</text>
</comment>